<feature type="transmembrane region" description="Helical" evidence="2">
    <location>
        <begin position="46"/>
        <end position="66"/>
    </location>
</feature>
<dbReference type="Proteomes" id="UP001345963">
    <property type="component" value="Unassembled WGS sequence"/>
</dbReference>
<evidence type="ECO:0000313" key="4">
    <source>
        <dbReference type="Proteomes" id="UP001345963"/>
    </source>
</evidence>
<keyword evidence="2" id="KW-1133">Transmembrane helix</keyword>
<sequence length="100" mass="11097">MEDSHNSNASWNKNFNQSSFNPTDAYDDTENIYNEGSDLLFQFIDVVHWITICGGLPLILVALFVVSSMVKKDRVAPVNIVSVTGTRSRGTWASSKRNTG</sequence>
<feature type="region of interest" description="Disordered" evidence="1">
    <location>
        <begin position="1"/>
        <end position="22"/>
    </location>
</feature>
<protein>
    <submittedName>
        <fullName evidence="3">Uncharacterized protein</fullName>
    </submittedName>
</protein>
<evidence type="ECO:0000256" key="1">
    <source>
        <dbReference type="SAM" id="MobiDB-lite"/>
    </source>
</evidence>
<keyword evidence="2" id="KW-0812">Transmembrane</keyword>
<name>A0ABU7BS82_9TELE</name>
<proteinExistence type="predicted"/>
<organism evidence="3 4">
    <name type="scientific">Ataeniobius toweri</name>
    <dbReference type="NCBI Taxonomy" id="208326"/>
    <lineage>
        <taxon>Eukaryota</taxon>
        <taxon>Metazoa</taxon>
        <taxon>Chordata</taxon>
        <taxon>Craniata</taxon>
        <taxon>Vertebrata</taxon>
        <taxon>Euteleostomi</taxon>
        <taxon>Actinopterygii</taxon>
        <taxon>Neopterygii</taxon>
        <taxon>Teleostei</taxon>
        <taxon>Neoteleostei</taxon>
        <taxon>Acanthomorphata</taxon>
        <taxon>Ovalentaria</taxon>
        <taxon>Atherinomorphae</taxon>
        <taxon>Cyprinodontiformes</taxon>
        <taxon>Goodeidae</taxon>
        <taxon>Ataeniobius</taxon>
    </lineage>
</organism>
<keyword evidence="4" id="KW-1185">Reference proteome</keyword>
<evidence type="ECO:0000256" key="2">
    <source>
        <dbReference type="SAM" id="Phobius"/>
    </source>
</evidence>
<reference evidence="3 4" key="1">
    <citation type="submission" date="2021-07" db="EMBL/GenBank/DDBJ databases">
        <authorList>
            <person name="Palmer J.M."/>
        </authorList>
    </citation>
    <scope>NUCLEOTIDE SEQUENCE [LARGE SCALE GENOMIC DNA]</scope>
    <source>
        <strain evidence="3 4">AT_MEX2019</strain>
        <tissue evidence="3">Muscle</tissue>
    </source>
</reference>
<keyword evidence="2" id="KW-0472">Membrane</keyword>
<accession>A0ABU7BS82</accession>
<dbReference type="EMBL" id="JAHUTI010065260">
    <property type="protein sequence ID" value="MED6253316.1"/>
    <property type="molecule type" value="Genomic_DNA"/>
</dbReference>
<comment type="caution">
    <text evidence="3">The sequence shown here is derived from an EMBL/GenBank/DDBJ whole genome shotgun (WGS) entry which is preliminary data.</text>
</comment>
<gene>
    <name evidence="3" type="ORF">ATANTOWER_026403</name>
</gene>
<evidence type="ECO:0000313" key="3">
    <source>
        <dbReference type="EMBL" id="MED6253316.1"/>
    </source>
</evidence>